<dbReference type="HOGENOM" id="CLU_069206_0_0_1"/>
<dbReference type="RefSeq" id="XP_003023187.1">
    <property type="nucleotide sequence ID" value="XM_003023141.1"/>
</dbReference>
<evidence type="ECO:0000313" key="3">
    <source>
        <dbReference type="EMBL" id="EFE42569.1"/>
    </source>
</evidence>
<sequence>MQSSFMFALAVAILSSVTTGQLLPPSIVPEIQPYPSGAPILLVSGSFSLGPASSETAYPAPGDGDDDDENGDDENDEESPVITGLPGILGDHEPKTLDPEPSATTLRVRGDSSIQMLPESTLTSASIMTRTTSQVTSSEQVPSTLIEASTLDPTSLTRLIPEPSTMSASTLAPRATQAYPRRRRQARHAGYTMTTSTISISDPTSRTQIPPESTMSATTLATVKREHNRHTNGVSNPRPRHTNPVGKRYGSNGGCYYEKGAKGKGGLMQQHPGDEHLQDKISNKPIQGGLQLIDDQAGSINLWLILLYSKRARQTCVNPNLSIFSISLKKHNNVYRGEETSRHFK</sequence>
<protein>
    <submittedName>
        <fullName evidence="3">Uncharacterized protein</fullName>
    </submittedName>
</protein>
<keyword evidence="2" id="KW-0732">Signal</keyword>
<dbReference type="EMBL" id="ACYE01000140">
    <property type="protein sequence ID" value="EFE42569.1"/>
    <property type="molecule type" value="Genomic_DNA"/>
</dbReference>
<dbReference type="Proteomes" id="UP000008383">
    <property type="component" value="Unassembled WGS sequence"/>
</dbReference>
<organism evidence="3 4">
    <name type="scientific">Trichophyton verrucosum (strain HKI 0517)</name>
    <dbReference type="NCBI Taxonomy" id="663202"/>
    <lineage>
        <taxon>Eukaryota</taxon>
        <taxon>Fungi</taxon>
        <taxon>Dikarya</taxon>
        <taxon>Ascomycota</taxon>
        <taxon>Pezizomycotina</taxon>
        <taxon>Eurotiomycetes</taxon>
        <taxon>Eurotiomycetidae</taxon>
        <taxon>Onygenales</taxon>
        <taxon>Arthrodermataceae</taxon>
        <taxon>Trichophyton</taxon>
    </lineage>
</organism>
<reference evidence="4" key="1">
    <citation type="journal article" date="2011" name="Genome Biol.">
        <title>Comparative and functional genomics provide insights into the pathogenicity of dermatophytic fungi.</title>
        <authorList>
            <person name="Burmester A."/>
            <person name="Shelest E."/>
            <person name="Gloeckner G."/>
            <person name="Heddergott C."/>
            <person name="Schindler S."/>
            <person name="Staib P."/>
            <person name="Heidel A."/>
            <person name="Felder M."/>
            <person name="Petzold A."/>
            <person name="Szafranski K."/>
            <person name="Feuermann M."/>
            <person name="Pedruzzi I."/>
            <person name="Priebe S."/>
            <person name="Groth M."/>
            <person name="Winkler R."/>
            <person name="Li W."/>
            <person name="Kniemeyer O."/>
            <person name="Schroeckh V."/>
            <person name="Hertweck C."/>
            <person name="Hube B."/>
            <person name="White T.C."/>
            <person name="Platzer M."/>
            <person name="Guthke R."/>
            <person name="Heitman J."/>
            <person name="Woestemeyer J."/>
            <person name="Zipfel P.F."/>
            <person name="Monod M."/>
            <person name="Brakhage A.A."/>
        </authorList>
    </citation>
    <scope>NUCLEOTIDE SEQUENCE [LARGE SCALE GENOMIC DNA]</scope>
    <source>
        <strain evidence="4">HKI 0517</strain>
    </source>
</reference>
<accession>D4D6C5</accession>
<feature type="chain" id="PRO_5003055613" evidence="2">
    <location>
        <begin position="21"/>
        <end position="345"/>
    </location>
</feature>
<feature type="signal peptide" evidence="2">
    <location>
        <begin position="1"/>
        <end position="20"/>
    </location>
</feature>
<dbReference type="OrthoDB" id="4173939at2759"/>
<name>D4D6C5_TRIVH</name>
<keyword evidence="4" id="KW-1185">Reference proteome</keyword>
<evidence type="ECO:0000256" key="1">
    <source>
        <dbReference type="SAM" id="MobiDB-lite"/>
    </source>
</evidence>
<comment type="caution">
    <text evidence="3">The sequence shown here is derived from an EMBL/GenBank/DDBJ whole genome shotgun (WGS) entry which is preliminary data.</text>
</comment>
<evidence type="ECO:0000256" key="2">
    <source>
        <dbReference type="SAM" id="SignalP"/>
    </source>
</evidence>
<dbReference type="GeneID" id="9583207"/>
<gene>
    <name evidence="3" type="ORF">TRV_02650</name>
</gene>
<dbReference type="AlphaFoldDB" id="D4D6C5"/>
<feature type="region of interest" description="Disordered" evidence="1">
    <location>
        <begin position="52"/>
        <end position="189"/>
    </location>
</feature>
<evidence type="ECO:0000313" key="4">
    <source>
        <dbReference type="Proteomes" id="UP000008383"/>
    </source>
</evidence>
<feature type="compositionally biased region" description="Polar residues" evidence="1">
    <location>
        <begin position="112"/>
        <end position="157"/>
    </location>
</feature>
<proteinExistence type="predicted"/>
<feature type="region of interest" description="Disordered" evidence="1">
    <location>
        <begin position="226"/>
        <end position="251"/>
    </location>
</feature>
<feature type="compositionally biased region" description="Acidic residues" evidence="1">
    <location>
        <begin position="63"/>
        <end position="79"/>
    </location>
</feature>
<dbReference type="KEGG" id="tve:TRV_02650"/>